<proteinExistence type="inferred from homology"/>
<keyword evidence="2" id="KW-1003">Cell membrane</keyword>
<dbReference type="PRINTS" id="PR01177">
    <property type="entry name" value="GABAB1RECPTR"/>
</dbReference>
<feature type="compositionally biased region" description="Acidic residues" evidence="17">
    <location>
        <begin position="859"/>
        <end position="873"/>
    </location>
</feature>
<keyword evidence="6 18" id="KW-1133">Transmembrane helix</keyword>
<dbReference type="EMBL" id="LNIX01000028">
    <property type="protein sequence ID" value="OXA41831.1"/>
    <property type="molecule type" value="Genomic_DNA"/>
</dbReference>
<evidence type="ECO:0000256" key="12">
    <source>
        <dbReference type="ARBA" id="ARBA00023170"/>
    </source>
</evidence>
<feature type="domain" description="G-protein coupled receptors family 3 profile" evidence="20">
    <location>
        <begin position="468"/>
        <end position="743"/>
    </location>
</feature>
<feature type="transmembrane region" description="Helical" evidence="18">
    <location>
        <begin position="632"/>
        <end position="656"/>
    </location>
</feature>
<dbReference type="OMA" id="IRECRHT"/>
<dbReference type="Pfam" id="PF00003">
    <property type="entry name" value="7tm_3"/>
    <property type="match status" value="1"/>
</dbReference>
<feature type="region of interest" description="Disordered" evidence="17">
    <location>
        <begin position="746"/>
        <end position="774"/>
    </location>
</feature>
<keyword evidence="15" id="KW-0628">Postsynaptic cell membrane</keyword>
<name>A0A226DB28_FOLCA</name>
<dbReference type="AlphaFoldDB" id="A0A226DB28"/>
<feature type="transmembrane region" description="Helical" evidence="18">
    <location>
        <begin position="460"/>
        <end position="486"/>
    </location>
</feature>
<dbReference type="PROSITE" id="PS00981">
    <property type="entry name" value="G_PROTEIN_RECEP_F3_3"/>
    <property type="match status" value="1"/>
</dbReference>
<sequence>MRWVYLLPWVVVVASLGMGVAIVDGSELSIHIAGFFPMGLNVSEGAVGRGVLPAVKLALFHINNDKKILKDVKLHITWNNTQCSAADGMKAFFDMMDQPPMKYMLFGDACTSVTDPIAKASKHWKIVQLSYADMHPMFSKKNFPNLYRIVPSENEFNEPRIELLRKFNWTKVGTLYQNKPRYSLAHNQLVADLETIGVEVVAAQSFSDDIHYQMAKLKEKDVRIILGNFNETWARRIFCEAFHEKLYGRKYQWLIVAAYTTHWWRKRDVNCTVEEVETALKGAILMDLNPLSTSQNVTVSGMTALQYEELYKIVNLGEYSRFHGYAYDGIWAIALALHNISKYINSGEGGGGGTRKHQILKNFEYHNDMWERAFLNAMEDTFFIGVTGPVRFRDNGRKGTVMIKQFQAFNTVNAEVKVGEFDGVTQQMNLAKGLNIVWNGKNPPKDRTIQIIEHTRVNQVLYFCLASLAGLGFLLAGFFLAVNISFRNQRYIKMSSPYLNNLIIIGCIFTYLSVILLGLDSKHTSVDTFPYVCTARAWALMAGFSMSFGSMFSKTWRVHSIFTNVKLNKKVIKDMQLFIVVGILLGLDVVLLTSWHFIDPMYRTTKKLEPYVSGSNEDIEIIPENEYCKSHYMSYFMGIIYAYKGLLMMFGCFLAWETRHVSIPALNDSKYIGMSVYNCVMMCVLGAPLSHVLSDQQDAGFLIISGFIIFCTTATLCLVFIPKIVELRRNPKGTVEKRLRAATLLKPASSSHSSHHNPSYNNQPSMTNMSNRRASAASVYETELKTAKQHNLKIRKQIREIDNEIQAIAKLLGKDDKDVQKILQDVYSLVAPKSEVLKKEDTDVSSLYSLNSEGGGDVFDYDDEDEDEEEEEDVPKKKYPGIAAGLAGLSVVNVPHWSSTLTKTLINTETSQIAPTTTSLKQDSTILPPVLSTTPKAEIISEKSPIKRLNSKSLYEINTLTEEVNYDKLKKSSSFDELPPKKSPSASKTTEDEEMWKLMLQKEQSRYIQRNYKQNSIGAYGEKVVVDKCLKVFNGGSVGGGEIFINGNHGNHNTQQLPPNLSTSPPMLHNQIPTPAAFPQKLSTRSYSVPRRLNDKHYPSQLHINSSQISSSSTEINLDVSLLPIFHKLLSEQQRSLRTERLSLRDKEKQRQRHRKFMTSCPNIMIKCDIVEYL</sequence>
<evidence type="ECO:0000256" key="19">
    <source>
        <dbReference type="SAM" id="SignalP"/>
    </source>
</evidence>
<dbReference type="Gene3D" id="3.40.50.2300">
    <property type="match status" value="2"/>
</dbReference>
<evidence type="ECO:0000256" key="8">
    <source>
        <dbReference type="ARBA" id="ARBA00023040"/>
    </source>
</evidence>
<dbReference type="Proteomes" id="UP000198287">
    <property type="component" value="Unassembled WGS sequence"/>
</dbReference>
<dbReference type="PROSITE" id="PS50259">
    <property type="entry name" value="G_PROTEIN_RECEP_F3_4"/>
    <property type="match status" value="1"/>
</dbReference>
<dbReference type="SUPFAM" id="SSF53822">
    <property type="entry name" value="Periplasmic binding protein-like I"/>
    <property type="match status" value="1"/>
</dbReference>
<comment type="caution">
    <text evidence="21">The sequence shown here is derived from an EMBL/GenBank/DDBJ whole genome shotgun (WGS) entry which is preliminary data.</text>
</comment>
<feature type="transmembrane region" description="Helical" evidence="18">
    <location>
        <begin position="699"/>
        <end position="721"/>
    </location>
</feature>
<feature type="chain" id="PRO_5012691602" evidence="19">
    <location>
        <begin position="26"/>
        <end position="1174"/>
    </location>
</feature>
<feature type="transmembrane region" description="Helical" evidence="18">
    <location>
        <begin position="676"/>
        <end position="693"/>
    </location>
</feature>
<keyword evidence="7" id="KW-0770">Synapse</keyword>
<reference evidence="21 22" key="1">
    <citation type="submission" date="2015-12" db="EMBL/GenBank/DDBJ databases">
        <title>The genome of Folsomia candida.</title>
        <authorList>
            <person name="Faddeeva A."/>
            <person name="Derks M.F."/>
            <person name="Anvar Y."/>
            <person name="Smit S."/>
            <person name="Van Straalen N."/>
            <person name="Roelofs D."/>
        </authorList>
    </citation>
    <scope>NUCLEOTIDE SEQUENCE [LARGE SCALE GENOMIC DNA]</scope>
    <source>
        <strain evidence="21 22">VU population</strain>
        <tissue evidence="21">Whole body</tissue>
    </source>
</reference>
<dbReference type="OrthoDB" id="2150267at2759"/>
<keyword evidence="22" id="KW-1185">Reference proteome</keyword>
<keyword evidence="10 18" id="KW-0472">Membrane</keyword>
<feature type="signal peptide" evidence="19">
    <location>
        <begin position="1"/>
        <end position="25"/>
    </location>
</feature>
<evidence type="ECO:0000256" key="14">
    <source>
        <dbReference type="ARBA" id="ARBA00023224"/>
    </source>
</evidence>
<evidence type="ECO:0000256" key="13">
    <source>
        <dbReference type="ARBA" id="ARBA00023180"/>
    </source>
</evidence>
<feature type="transmembrane region" description="Helical" evidence="18">
    <location>
        <begin position="498"/>
        <end position="517"/>
    </location>
</feature>
<dbReference type="GO" id="GO:0045211">
    <property type="term" value="C:postsynaptic membrane"/>
    <property type="evidence" value="ECO:0007669"/>
    <property type="project" value="UniProtKB-SubCell"/>
</dbReference>
<accession>A0A226DB28</accession>
<evidence type="ECO:0000256" key="9">
    <source>
        <dbReference type="ARBA" id="ARBA00023054"/>
    </source>
</evidence>
<keyword evidence="5 19" id="KW-0732">Signal</keyword>
<evidence type="ECO:0000256" key="2">
    <source>
        <dbReference type="ARBA" id="ARBA00022475"/>
    </source>
</evidence>
<feature type="region of interest" description="Disordered" evidence="17">
    <location>
        <begin position="972"/>
        <end position="992"/>
    </location>
</feature>
<evidence type="ECO:0000313" key="22">
    <source>
        <dbReference type="Proteomes" id="UP000198287"/>
    </source>
</evidence>
<feature type="region of interest" description="Disordered" evidence="17">
    <location>
        <begin position="847"/>
        <end position="875"/>
    </location>
</feature>
<evidence type="ECO:0000256" key="18">
    <source>
        <dbReference type="SAM" id="Phobius"/>
    </source>
</evidence>
<evidence type="ECO:0000256" key="15">
    <source>
        <dbReference type="ARBA" id="ARBA00023257"/>
    </source>
</evidence>
<dbReference type="PANTHER" id="PTHR10519">
    <property type="entry name" value="GABA-B RECEPTOR"/>
    <property type="match status" value="1"/>
</dbReference>
<protein>
    <submittedName>
        <fullName evidence="21">Gamma-aminobutyric acid type B receptor subunit 2</fullName>
    </submittedName>
</protein>
<keyword evidence="11" id="KW-1015">Disulfide bond</keyword>
<dbReference type="STRING" id="158441.A0A226DB28"/>
<evidence type="ECO:0000256" key="6">
    <source>
        <dbReference type="ARBA" id="ARBA00022989"/>
    </source>
</evidence>
<comment type="similarity">
    <text evidence="1">Belongs to the G-protein coupled receptor 3 family. GABA-B receptor subfamily.</text>
</comment>
<keyword evidence="13" id="KW-0325">Glycoprotein</keyword>
<evidence type="ECO:0000256" key="10">
    <source>
        <dbReference type="ARBA" id="ARBA00023136"/>
    </source>
</evidence>
<evidence type="ECO:0000256" key="7">
    <source>
        <dbReference type="ARBA" id="ARBA00023018"/>
    </source>
</evidence>
<evidence type="ECO:0000256" key="1">
    <source>
        <dbReference type="ARBA" id="ARBA00008991"/>
    </source>
</evidence>
<keyword evidence="8" id="KW-0297">G-protein coupled receptor</keyword>
<dbReference type="Pfam" id="PF01094">
    <property type="entry name" value="ANF_receptor"/>
    <property type="match status" value="1"/>
</dbReference>
<keyword evidence="3" id="KW-0597">Phosphoprotein</keyword>
<keyword evidence="9" id="KW-0175">Coiled coil</keyword>
<evidence type="ECO:0000256" key="4">
    <source>
        <dbReference type="ARBA" id="ARBA00022692"/>
    </source>
</evidence>
<feature type="compositionally biased region" description="Low complexity" evidence="17">
    <location>
        <begin position="747"/>
        <end position="765"/>
    </location>
</feature>
<organism evidence="21 22">
    <name type="scientific">Folsomia candida</name>
    <name type="common">Springtail</name>
    <dbReference type="NCBI Taxonomy" id="158441"/>
    <lineage>
        <taxon>Eukaryota</taxon>
        <taxon>Metazoa</taxon>
        <taxon>Ecdysozoa</taxon>
        <taxon>Arthropoda</taxon>
        <taxon>Hexapoda</taxon>
        <taxon>Collembola</taxon>
        <taxon>Entomobryomorpha</taxon>
        <taxon>Isotomoidea</taxon>
        <taxon>Isotomidae</taxon>
        <taxon>Proisotominae</taxon>
        <taxon>Folsomia</taxon>
    </lineage>
</organism>
<dbReference type="InterPro" id="IPR017978">
    <property type="entry name" value="GPCR_3_C"/>
</dbReference>
<evidence type="ECO:0000313" key="21">
    <source>
        <dbReference type="EMBL" id="OXA41831.1"/>
    </source>
</evidence>
<dbReference type="InterPro" id="IPR001828">
    <property type="entry name" value="ANF_lig-bd_rcpt"/>
</dbReference>
<keyword evidence="12 21" id="KW-0675">Receptor</keyword>
<dbReference type="PRINTS" id="PR01176">
    <property type="entry name" value="GABABRECEPTR"/>
</dbReference>
<dbReference type="InterPro" id="IPR017979">
    <property type="entry name" value="GPCR_3_CS"/>
</dbReference>
<dbReference type="InterPro" id="IPR028082">
    <property type="entry name" value="Peripla_BP_I"/>
</dbReference>
<comment type="subcellular location">
    <subcellularLocation>
        <location evidence="16">Postsynaptic cell membrane</location>
        <topology evidence="16">Multi-pass membrane protein</topology>
    </subcellularLocation>
</comment>
<dbReference type="GO" id="GO:0007214">
    <property type="term" value="P:gamma-aminobutyric acid signaling pathway"/>
    <property type="evidence" value="ECO:0007669"/>
    <property type="project" value="TreeGrafter"/>
</dbReference>
<gene>
    <name evidence="21" type="ORF">Fcan01_23506</name>
</gene>
<dbReference type="GO" id="GO:0004965">
    <property type="term" value="F:G protein-coupled GABA receptor activity"/>
    <property type="evidence" value="ECO:0007669"/>
    <property type="project" value="InterPro"/>
</dbReference>
<evidence type="ECO:0000256" key="11">
    <source>
        <dbReference type="ARBA" id="ARBA00023157"/>
    </source>
</evidence>
<evidence type="ECO:0000256" key="5">
    <source>
        <dbReference type="ARBA" id="ARBA00022729"/>
    </source>
</evidence>
<evidence type="ECO:0000256" key="17">
    <source>
        <dbReference type="SAM" id="MobiDB-lite"/>
    </source>
</evidence>
<keyword evidence="14" id="KW-0807">Transducer</keyword>
<evidence type="ECO:0000256" key="3">
    <source>
        <dbReference type="ARBA" id="ARBA00022553"/>
    </source>
</evidence>
<dbReference type="PANTHER" id="PTHR10519:SF74">
    <property type="entry name" value="GAMMA-AMINOBUTYRIC ACID TYPE B RECEPTOR SUBUNIT 2"/>
    <property type="match status" value="1"/>
</dbReference>
<evidence type="ECO:0000259" key="20">
    <source>
        <dbReference type="PROSITE" id="PS50259"/>
    </source>
</evidence>
<feature type="transmembrane region" description="Helical" evidence="18">
    <location>
        <begin position="577"/>
        <end position="598"/>
    </location>
</feature>
<dbReference type="FunFam" id="3.40.50.2300:FF:000072">
    <property type="entry name" value="Gamma-aminobutyric acid type B receptor subunit 2"/>
    <property type="match status" value="2"/>
</dbReference>
<dbReference type="CDD" id="cd06366">
    <property type="entry name" value="PBP1_GABAb_receptor"/>
    <property type="match status" value="1"/>
</dbReference>
<evidence type="ECO:0000256" key="16">
    <source>
        <dbReference type="ARBA" id="ARBA00034104"/>
    </source>
</evidence>
<dbReference type="InterPro" id="IPR002455">
    <property type="entry name" value="GPCR3_GABA-B"/>
</dbReference>
<dbReference type="GO" id="GO:0038039">
    <property type="term" value="C:G protein-coupled receptor heterodimeric complex"/>
    <property type="evidence" value="ECO:0007669"/>
    <property type="project" value="TreeGrafter"/>
</dbReference>
<keyword evidence="4 18" id="KW-0812">Transmembrane</keyword>